<organism evidence="3 4">
    <name type="scientific">Microthyrium microscopicum</name>
    <dbReference type="NCBI Taxonomy" id="703497"/>
    <lineage>
        <taxon>Eukaryota</taxon>
        <taxon>Fungi</taxon>
        <taxon>Dikarya</taxon>
        <taxon>Ascomycota</taxon>
        <taxon>Pezizomycotina</taxon>
        <taxon>Dothideomycetes</taxon>
        <taxon>Dothideomycetes incertae sedis</taxon>
        <taxon>Microthyriales</taxon>
        <taxon>Microthyriaceae</taxon>
        <taxon>Microthyrium</taxon>
    </lineage>
</organism>
<dbReference type="AlphaFoldDB" id="A0A6A6TX72"/>
<keyword evidence="2" id="KW-0472">Membrane</keyword>
<keyword evidence="2" id="KW-0812">Transmembrane</keyword>
<feature type="transmembrane region" description="Helical" evidence="2">
    <location>
        <begin position="132"/>
        <end position="155"/>
    </location>
</feature>
<evidence type="ECO:0000256" key="2">
    <source>
        <dbReference type="SAM" id="Phobius"/>
    </source>
</evidence>
<dbReference type="InterPro" id="IPR021840">
    <property type="entry name" value="DUF3433"/>
</dbReference>
<reference evidence="3" key="1">
    <citation type="journal article" date="2020" name="Stud. Mycol.">
        <title>101 Dothideomycetes genomes: a test case for predicting lifestyles and emergence of pathogens.</title>
        <authorList>
            <person name="Haridas S."/>
            <person name="Albert R."/>
            <person name="Binder M."/>
            <person name="Bloem J."/>
            <person name="Labutti K."/>
            <person name="Salamov A."/>
            <person name="Andreopoulos B."/>
            <person name="Baker S."/>
            <person name="Barry K."/>
            <person name="Bills G."/>
            <person name="Bluhm B."/>
            <person name="Cannon C."/>
            <person name="Castanera R."/>
            <person name="Culley D."/>
            <person name="Daum C."/>
            <person name="Ezra D."/>
            <person name="Gonzalez J."/>
            <person name="Henrissat B."/>
            <person name="Kuo A."/>
            <person name="Liang C."/>
            <person name="Lipzen A."/>
            <person name="Lutzoni F."/>
            <person name="Magnuson J."/>
            <person name="Mondo S."/>
            <person name="Nolan M."/>
            <person name="Ohm R."/>
            <person name="Pangilinan J."/>
            <person name="Park H.-J."/>
            <person name="Ramirez L."/>
            <person name="Alfaro M."/>
            <person name="Sun H."/>
            <person name="Tritt A."/>
            <person name="Yoshinaga Y."/>
            <person name="Zwiers L.-H."/>
            <person name="Turgeon B."/>
            <person name="Goodwin S."/>
            <person name="Spatafora J."/>
            <person name="Crous P."/>
            <person name="Grigoriev I."/>
        </authorList>
    </citation>
    <scope>NUCLEOTIDE SEQUENCE</scope>
    <source>
        <strain evidence="3">CBS 115976</strain>
    </source>
</reference>
<sequence>MNASVASKPGHKRGESLTTDPQIRNAIQREAQKVDAIVAIHESVVDLSVFDGGDQPGRRDTVFTQSGDLNSYYFPEDPEKPAWRPISMRWPYISLLVILAISLAGLQEFLCQISQRNSEGLLKFQTPKDITILAYFTWKYLPTIILVTYGVMWQVVDYEVKRLEPYYQLSQREGAIARASLNLDYLTAMAYLIPLRAIRYKQWAVVCSSTAAIISGSLLAVLQSAAVEVTPKYTTGKEDKRVMVDPIFSRCLTAALLIVATCGICLLFALRRKSGLLSDPKGIAGIAAMATKSHILVDFKGLDIATNNRIHDKLRTRRYNLHKSSLWQGKFVRGEKHTPPDKNENPHPVMLRLITGIPYVFYIVVVAALLPFFIFDQKANIVTIRTPWVLTALATGVKIGWGAIDIELRVLEPYYILLQRNAPPKTLTLDYTGTVPGYLSFKAALNRHWLIAAVSFGAILTEVLTVCATSFTVDGRKFVAGHGGDGNETDDRQNSTETFRSFWTSFALAGGILIYLVIVACIVYLRRGRVFLPRQPGSIAGVLAYIHQSRMLDDFIDTERKDADMMTKHLEKIGKTYALGWFRGRDHEDHCGVDQEPMDASYEHGKDWDKGRLTGQEIQGWEMF</sequence>
<dbReference type="Proteomes" id="UP000799302">
    <property type="component" value="Unassembled WGS sequence"/>
</dbReference>
<keyword evidence="4" id="KW-1185">Reference proteome</keyword>
<feature type="transmembrane region" description="Helical" evidence="2">
    <location>
        <begin position="205"/>
        <end position="227"/>
    </location>
</feature>
<keyword evidence="2" id="KW-1133">Transmembrane helix</keyword>
<dbReference type="OrthoDB" id="3248909at2759"/>
<dbReference type="PANTHER" id="PTHR37544:SF3">
    <property type="entry name" value="SPRAY"/>
    <property type="match status" value="1"/>
</dbReference>
<proteinExistence type="predicted"/>
<feature type="transmembrane region" description="Helical" evidence="2">
    <location>
        <begin position="502"/>
        <end position="525"/>
    </location>
</feature>
<accession>A0A6A6TX72</accession>
<evidence type="ECO:0000256" key="1">
    <source>
        <dbReference type="SAM" id="MobiDB-lite"/>
    </source>
</evidence>
<feature type="transmembrane region" description="Helical" evidence="2">
    <location>
        <begin position="247"/>
        <end position="270"/>
    </location>
</feature>
<evidence type="ECO:0000313" key="4">
    <source>
        <dbReference type="Proteomes" id="UP000799302"/>
    </source>
</evidence>
<feature type="region of interest" description="Disordered" evidence="1">
    <location>
        <begin position="1"/>
        <end position="23"/>
    </location>
</feature>
<feature type="transmembrane region" description="Helical" evidence="2">
    <location>
        <begin position="90"/>
        <end position="111"/>
    </location>
</feature>
<name>A0A6A6TX72_9PEZI</name>
<dbReference type="PANTHER" id="PTHR37544">
    <property type="entry name" value="SPRAY-RELATED"/>
    <property type="match status" value="1"/>
</dbReference>
<protein>
    <submittedName>
        <fullName evidence="3">Uncharacterized protein</fullName>
    </submittedName>
</protein>
<evidence type="ECO:0000313" key="3">
    <source>
        <dbReference type="EMBL" id="KAF2663767.1"/>
    </source>
</evidence>
<dbReference type="Pfam" id="PF11915">
    <property type="entry name" value="DUF3433"/>
    <property type="match status" value="2"/>
</dbReference>
<feature type="transmembrane region" description="Helical" evidence="2">
    <location>
        <begin position="349"/>
        <end position="374"/>
    </location>
</feature>
<feature type="transmembrane region" description="Helical" evidence="2">
    <location>
        <begin position="449"/>
        <end position="471"/>
    </location>
</feature>
<dbReference type="EMBL" id="MU004244">
    <property type="protein sequence ID" value="KAF2663767.1"/>
    <property type="molecule type" value="Genomic_DNA"/>
</dbReference>
<gene>
    <name evidence="3" type="ORF">BT63DRAFT_379578</name>
</gene>